<protein>
    <submittedName>
        <fullName evidence="3">Uncharacterized protein YkwD</fullName>
    </submittedName>
</protein>
<dbReference type="Gene3D" id="3.40.33.10">
    <property type="entry name" value="CAP"/>
    <property type="match status" value="1"/>
</dbReference>
<dbReference type="PANTHER" id="PTHR31157:SF1">
    <property type="entry name" value="SCP DOMAIN-CONTAINING PROTEIN"/>
    <property type="match status" value="1"/>
</dbReference>
<reference evidence="3 4" key="1">
    <citation type="submission" date="2024-06" db="EMBL/GenBank/DDBJ databases">
        <title>Sorghum-associated microbial communities from plants grown in Nebraska, USA.</title>
        <authorList>
            <person name="Schachtman D."/>
        </authorList>
    </citation>
    <scope>NUCLEOTIDE SEQUENCE [LARGE SCALE GENOMIC DNA]</scope>
    <source>
        <strain evidence="3 4">3207</strain>
    </source>
</reference>
<evidence type="ECO:0000259" key="2">
    <source>
        <dbReference type="Pfam" id="PF00188"/>
    </source>
</evidence>
<evidence type="ECO:0000313" key="4">
    <source>
        <dbReference type="Proteomes" id="UP001549321"/>
    </source>
</evidence>
<dbReference type="PANTHER" id="PTHR31157">
    <property type="entry name" value="SCP DOMAIN-CONTAINING PROTEIN"/>
    <property type="match status" value="1"/>
</dbReference>
<dbReference type="InterPro" id="IPR035940">
    <property type="entry name" value="CAP_sf"/>
</dbReference>
<dbReference type="InterPro" id="IPR014044">
    <property type="entry name" value="CAP_dom"/>
</dbReference>
<dbReference type="CDD" id="cd05379">
    <property type="entry name" value="CAP_bacterial"/>
    <property type="match status" value="1"/>
</dbReference>
<keyword evidence="1" id="KW-0732">Signal</keyword>
<feature type="signal peptide" evidence="1">
    <location>
        <begin position="1"/>
        <end position="22"/>
    </location>
</feature>
<dbReference type="SUPFAM" id="SSF55797">
    <property type="entry name" value="PR-1-like"/>
    <property type="match status" value="1"/>
</dbReference>
<keyword evidence="4" id="KW-1185">Reference proteome</keyword>
<sequence length="203" mass="21150">MTPFLRRMPPLLAALIAAAVLAGCSETVVDTTPKSPVFYNRIDSAGATVDPQAAASLITGYRMNKGLGPVTVDPLLNKMAADQARAMAKADKVNHDVGGSFQRRLAASGFDAGIAAENVGAGYRTLAEAFSGWRDSPHHNANMLKPGVTRIGIGTAYAPKSKYKVYWSLVLAKPYERPAVVGGGPLPADGSTVVSIGGAVVNR</sequence>
<evidence type="ECO:0000256" key="1">
    <source>
        <dbReference type="SAM" id="SignalP"/>
    </source>
</evidence>
<feature type="domain" description="SCP" evidence="2">
    <location>
        <begin position="57"/>
        <end position="169"/>
    </location>
</feature>
<dbReference type="PROSITE" id="PS51257">
    <property type="entry name" value="PROKAR_LIPOPROTEIN"/>
    <property type="match status" value="1"/>
</dbReference>
<feature type="chain" id="PRO_5046829084" evidence="1">
    <location>
        <begin position="23"/>
        <end position="203"/>
    </location>
</feature>
<organism evidence="3 4">
    <name type="scientific">Kaistia defluvii</name>
    <dbReference type="NCBI Taxonomy" id="410841"/>
    <lineage>
        <taxon>Bacteria</taxon>
        <taxon>Pseudomonadati</taxon>
        <taxon>Pseudomonadota</taxon>
        <taxon>Alphaproteobacteria</taxon>
        <taxon>Hyphomicrobiales</taxon>
        <taxon>Kaistiaceae</taxon>
        <taxon>Kaistia</taxon>
    </lineage>
</organism>
<dbReference type="Pfam" id="PF00188">
    <property type="entry name" value="CAP"/>
    <property type="match status" value="1"/>
</dbReference>
<dbReference type="RefSeq" id="WP_354553664.1">
    <property type="nucleotide sequence ID" value="NZ_JBEPSM010000004.1"/>
</dbReference>
<gene>
    <name evidence="3" type="ORF">ABIE08_004074</name>
</gene>
<accession>A0ABV2R623</accession>
<evidence type="ECO:0000313" key="3">
    <source>
        <dbReference type="EMBL" id="MET4636116.1"/>
    </source>
</evidence>
<comment type="caution">
    <text evidence="3">The sequence shown here is derived from an EMBL/GenBank/DDBJ whole genome shotgun (WGS) entry which is preliminary data.</text>
</comment>
<proteinExistence type="predicted"/>
<dbReference type="EMBL" id="JBEPSM010000004">
    <property type="protein sequence ID" value="MET4636116.1"/>
    <property type="molecule type" value="Genomic_DNA"/>
</dbReference>
<dbReference type="Proteomes" id="UP001549321">
    <property type="component" value="Unassembled WGS sequence"/>
</dbReference>
<name>A0ABV2R623_9HYPH</name>